<name>A0ABY5DSV8_9ACTN</name>
<dbReference type="RefSeq" id="WP_254570764.1">
    <property type="nucleotide sequence ID" value="NZ_CP098502.1"/>
</dbReference>
<dbReference type="Proteomes" id="UP001056035">
    <property type="component" value="Chromosome"/>
</dbReference>
<feature type="domain" description="SGNH" evidence="1">
    <location>
        <begin position="98"/>
        <end position="323"/>
    </location>
</feature>
<evidence type="ECO:0000259" key="1">
    <source>
        <dbReference type="Pfam" id="PF19040"/>
    </source>
</evidence>
<proteinExistence type="predicted"/>
<sequence length="348" mass="37439">MAAAGARLARRDGRAVAVCGVAFTVAVAVGQASGQVTTTTLPSAATNPPCFGAAARDHQHPCSNAQLRYKVLPTPDDAVIEPNAECTPVVTKARPFVCTFGFVPPEAARADTTVALVGDSHATHWRAALDPVARSEEWAGVSLTRSSCPFSTTTPVLDKATARACVKWNPQVQAWFRRHREVSTVFTSEHIQVRVKDSRHRGQFEAKVRGYMNQWRALPSTVKHVVVIKDTPRATGNTADCVTNALHKKERAGAACAIPRSFAIKPDPAVEAVRRLHSSRYLAIDMTSYFCSARSCPPVIGGALVFKDPGHITRVYGETLGPYLQRAIEALAPFRPKPDPGAAPSRTG</sequence>
<organism evidence="2 3">
    <name type="scientific">Paraconexibacter antarcticus</name>
    <dbReference type="NCBI Taxonomy" id="2949664"/>
    <lineage>
        <taxon>Bacteria</taxon>
        <taxon>Bacillati</taxon>
        <taxon>Actinomycetota</taxon>
        <taxon>Thermoleophilia</taxon>
        <taxon>Solirubrobacterales</taxon>
        <taxon>Paraconexibacteraceae</taxon>
        <taxon>Paraconexibacter</taxon>
    </lineage>
</organism>
<dbReference type="EMBL" id="CP098502">
    <property type="protein sequence ID" value="UTI64051.1"/>
    <property type="molecule type" value="Genomic_DNA"/>
</dbReference>
<gene>
    <name evidence="2" type="ORF">NBH00_22280</name>
</gene>
<evidence type="ECO:0000313" key="2">
    <source>
        <dbReference type="EMBL" id="UTI64051.1"/>
    </source>
</evidence>
<protein>
    <recommendedName>
        <fullName evidence="1">SGNH domain-containing protein</fullName>
    </recommendedName>
</protein>
<accession>A0ABY5DSV8</accession>
<dbReference type="InterPro" id="IPR043968">
    <property type="entry name" value="SGNH"/>
</dbReference>
<dbReference type="Pfam" id="PF19040">
    <property type="entry name" value="SGNH"/>
    <property type="match status" value="1"/>
</dbReference>
<reference evidence="2 3" key="1">
    <citation type="submission" date="2022-06" db="EMBL/GenBank/DDBJ databases">
        <title>Paraconexibacter antarcticus.</title>
        <authorList>
            <person name="Kim C.S."/>
        </authorList>
    </citation>
    <scope>NUCLEOTIDE SEQUENCE [LARGE SCALE GENOMIC DNA]</scope>
    <source>
        <strain evidence="2 3">02-257</strain>
    </source>
</reference>
<evidence type="ECO:0000313" key="3">
    <source>
        <dbReference type="Proteomes" id="UP001056035"/>
    </source>
</evidence>
<keyword evidence="3" id="KW-1185">Reference proteome</keyword>